<protein>
    <submittedName>
        <fullName evidence="1">Uncharacterized protein</fullName>
    </submittedName>
</protein>
<evidence type="ECO:0000313" key="1">
    <source>
        <dbReference type="EMBL" id="UQS26697.1"/>
    </source>
</evidence>
<keyword evidence="2" id="KW-1185">Reference proteome</keyword>
<dbReference type="RefSeq" id="WP_240323394.1">
    <property type="nucleotide sequence ID" value="NZ_CP091196.1"/>
</dbReference>
<accession>A0ABY4P2W4</accession>
<evidence type="ECO:0000313" key="2">
    <source>
        <dbReference type="Proteomes" id="UP000830158"/>
    </source>
</evidence>
<dbReference type="Proteomes" id="UP000830158">
    <property type="component" value="Chromosome"/>
</dbReference>
<sequence length="59" mass="6713">MLRRTIRRIGRLDRVTTFDEDHALHERIARILASLEPPPPAGPPRDELVAHLHESQVVG</sequence>
<proteinExistence type="predicted"/>
<gene>
    <name evidence="1" type="ORF">L1857_29780</name>
</gene>
<name>A0ABY4P2W4_9PSEU</name>
<organism evidence="1 2">
    <name type="scientific">Amycolatopsis thermalba</name>
    <dbReference type="NCBI Taxonomy" id="944492"/>
    <lineage>
        <taxon>Bacteria</taxon>
        <taxon>Bacillati</taxon>
        <taxon>Actinomycetota</taxon>
        <taxon>Actinomycetes</taxon>
        <taxon>Pseudonocardiales</taxon>
        <taxon>Pseudonocardiaceae</taxon>
        <taxon>Amycolatopsis</taxon>
    </lineage>
</organism>
<dbReference type="EMBL" id="CP091196">
    <property type="protein sequence ID" value="UQS26697.1"/>
    <property type="molecule type" value="Genomic_DNA"/>
</dbReference>
<reference evidence="1" key="1">
    <citation type="submission" date="2022-01" db="EMBL/GenBank/DDBJ databases">
        <title>PSI-footprinting approach for the identification of protein synthesis inhibitor producers.</title>
        <authorList>
            <person name="Handel F."/>
            <person name="Kulik A."/>
            <person name="Wex K.W."/>
            <person name="Berscheid A."/>
            <person name="Saur J.S."/>
            <person name="Winkler A."/>
            <person name="Wibberg D."/>
            <person name="Kalinowski J."/>
            <person name="Broetz-Oesterhelt H."/>
            <person name="Mast Y."/>
        </authorList>
    </citation>
    <scope>NUCLEOTIDE SEQUENCE</scope>
    <source>
        <strain evidence="1">KNN 49.3e</strain>
    </source>
</reference>